<feature type="domain" description="DUF1559" evidence="2">
    <location>
        <begin position="155"/>
        <end position="246"/>
    </location>
</feature>
<dbReference type="RefSeq" id="WP_197996921.1">
    <property type="nucleotide sequence ID" value="NZ_CP036266.1"/>
</dbReference>
<dbReference type="AlphaFoldDB" id="A0A517PG54"/>
<sequence>MESETGTTTRKTKRWPKVLVGFLLGAVVVSGCLGILFPIQTLFYLAGGWFLFLKRVLPSVSVSLSGIITAFAFLVLMAVIIQLLGTFLIRNVRMKTDMTPLSGWRIRWTGFCLLLLVVAFTGGFAVVGVAHQSAWIVTASEGIIGLASGHRGPGRKERSQRKLKNIAYETINFASGAEGNRFPGGSISSTGLPLHSWETELLPYLGRLKYYQQIDRFQPWNSKTNAKLFQKPIREFLMPGSEWPEQNNQGFGLSYYTLNSHISGLKERASLNRIPDGVSNTLLGGEVVSQLRAWGDPVNFRDPALGINSHQEGFGGPWQQRRGANMVFLDGSARFINENIDPEILKALATPHGGEDVSTFLEGR</sequence>
<keyword evidence="1" id="KW-0472">Membrane</keyword>
<feature type="transmembrane region" description="Helical" evidence="1">
    <location>
        <begin position="20"/>
        <end position="46"/>
    </location>
</feature>
<accession>A0A517PG54</accession>
<dbReference type="InterPro" id="IPR011453">
    <property type="entry name" value="DUF1559"/>
</dbReference>
<proteinExistence type="predicted"/>
<dbReference type="EMBL" id="CP036266">
    <property type="protein sequence ID" value="QDT18366.1"/>
    <property type="molecule type" value="Genomic_DNA"/>
</dbReference>
<evidence type="ECO:0000259" key="2">
    <source>
        <dbReference type="Pfam" id="PF07596"/>
    </source>
</evidence>
<dbReference type="PANTHER" id="PTHR30093">
    <property type="entry name" value="GENERAL SECRETION PATHWAY PROTEIN G"/>
    <property type="match status" value="1"/>
</dbReference>
<keyword evidence="1" id="KW-1133">Transmembrane helix</keyword>
<keyword evidence="1" id="KW-0812">Transmembrane</keyword>
<gene>
    <name evidence="3" type="ORF">HG66A1_01250</name>
</gene>
<organism evidence="3 4">
    <name type="scientific">Gimesia chilikensis</name>
    <dbReference type="NCBI Taxonomy" id="2605989"/>
    <lineage>
        <taxon>Bacteria</taxon>
        <taxon>Pseudomonadati</taxon>
        <taxon>Planctomycetota</taxon>
        <taxon>Planctomycetia</taxon>
        <taxon>Planctomycetales</taxon>
        <taxon>Planctomycetaceae</taxon>
        <taxon>Gimesia</taxon>
    </lineage>
</organism>
<evidence type="ECO:0000256" key="1">
    <source>
        <dbReference type="SAM" id="Phobius"/>
    </source>
</evidence>
<feature type="transmembrane region" description="Helical" evidence="1">
    <location>
        <begin position="110"/>
        <end position="130"/>
    </location>
</feature>
<evidence type="ECO:0000313" key="3">
    <source>
        <dbReference type="EMBL" id="QDT18366.1"/>
    </source>
</evidence>
<dbReference type="Proteomes" id="UP000320421">
    <property type="component" value="Chromosome"/>
</dbReference>
<reference evidence="3 4" key="1">
    <citation type="submission" date="2019-02" db="EMBL/GenBank/DDBJ databases">
        <title>Deep-cultivation of Planctomycetes and their phenomic and genomic characterization uncovers novel biology.</title>
        <authorList>
            <person name="Wiegand S."/>
            <person name="Jogler M."/>
            <person name="Boedeker C."/>
            <person name="Pinto D."/>
            <person name="Vollmers J."/>
            <person name="Rivas-Marin E."/>
            <person name="Kohn T."/>
            <person name="Peeters S.H."/>
            <person name="Heuer A."/>
            <person name="Rast P."/>
            <person name="Oberbeckmann S."/>
            <person name="Bunk B."/>
            <person name="Jeske O."/>
            <person name="Meyerdierks A."/>
            <person name="Storesund J.E."/>
            <person name="Kallscheuer N."/>
            <person name="Luecker S."/>
            <person name="Lage O.M."/>
            <person name="Pohl T."/>
            <person name="Merkel B.J."/>
            <person name="Hornburger P."/>
            <person name="Mueller R.-W."/>
            <person name="Bruemmer F."/>
            <person name="Labrenz M."/>
            <person name="Spormann A.M."/>
            <person name="Op den Camp H."/>
            <person name="Overmann J."/>
            <person name="Amann R."/>
            <person name="Jetten M.S.M."/>
            <person name="Mascher T."/>
            <person name="Medema M.H."/>
            <person name="Devos D.P."/>
            <person name="Kaster A.-K."/>
            <person name="Ovreas L."/>
            <person name="Rohde M."/>
            <person name="Galperin M.Y."/>
            <person name="Jogler C."/>
        </authorList>
    </citation>
    <scope>NUCLEOTIDE SEQUENCE [LARGE SCALE GENOMIC DNA]</scope>
    <source>
        <strain evidence="3 4">HG66A1</strain>
    </source>
</reference>
<protein>
    <recommendedName>
        <fullName evidence="2">DUF1559 domain-containing protein</fullName>
    </recommendedName>
</protein>
<dbReference type="Pfam" id="PF07596">
    <property type="entry name" value="SBP_bac_10"/>
    <property type="match status" value="1"/>
</dbReference>
<feature type="transmembrane region" description="Helical" evidence="1">
    <location>
        <begin position="66"/>
        <end position="89"/>
    </location>
</feature>
<evidence type="ECO:0000313" key="4">
    <source>
        <dbReference type="Proteomes" id="UP000320421"/>
    </source>
</evidence>
<keyword evidence="4" id="KW-1185">Reference proteome</keyword>
<name>A0A517PG54_9PLAN</name>